<sequence>MKELECNICKDINVTCLKLPLVNMRVILFNDFGIKRLVGEKIEDCQFFKESKEGKGDFV</sequence>
<accession>A0A6M3KU16</accession>
<name>A0A6M3KU16_9ZZZZ</name>
<organism evidence="1">
    <name type="scientific">viral metagenome</name>
    <dbReference type="NCBI Taxonomy" id="1070528"/>
    <lineage>
        <taxon>unclassified sequences</taxon>
        <taxon>metagenomes</taxon>
        <taxon>organismal metagenomes</taxon>
    </lineage>
</organism>
<proteinExistence type="predicted"/>
<protein>
    <submittedName>
        <fullName evidence="1">Uncharacterized protein</fullName>
    </submittedName>
</protein>
<reference evidence="1" key="1">
    <citation type="submission" date="2020-03" db="EMBL/GenBank/DDBJ databases">
        <title>The deep terrestrial virosphere.</title>
        <authorList>
            <person name="Holmfeldt K."/>
            <person name="Nilsson E."/>
            <person name="Simone D."/>
            <person name="Lopez-Fernandez M."/>
            <person name="Wu X."/>
            <person name="de Brujin I."/>
            <person name="Lundin D."/>
            <person name="Andersson A."/>
            <person name="Bertilsson S."/>
            <person name="Dopson M."/>
        </authorList>
    </citation>
    <scope>NUCLEOTIDE SEQUENCE</scope>
    <source>
        <strain evidence="1">MM415B02313</strain>
    </source>
</reference>
<evidence type="ECO:0000313" key="1">
    <source>
        <dbReference type="EMBL" id="QJA84955.1"/>
    </source>
</evidence>
<gene>
    <name evidence="1" type="ORF">MM415B02313_0014</name>
</gene>
<dbReference type="EMBL" id="MT142543">
    <property type="protein sequence ID" value="QJA84955.1"/>
    <property type="molecule type" value="Genomic_DNA"/>
</dbReference>
<dbReference type="AlphaFoldDB" id="A0A6M3KU16"/>